<feature type="compositionally biased region" description="Basic and acidic residues" evidence="13">
    <location>
        <begin position="876"/>
        <end position="886"/>
    </location>
</feature>
<dbReference type="Gene3D" id="1.20.120.790">
    <property type="entry name" value="Heat shock protein 90, C-terminal domain"/>
    <property type="match status" value="1"/>
</dbReference>
<accession>A0AAN9NUF6</accession>
<dbReference type="InterPro" id="IPR003594">
    <property type="entry name" value="HATPase_dom"/>
</dbReference>
<comment type="subcellular location">
    <subcellularLocation>
        <location evidence="1">Endoplasmic reticulum lumen</location>
    </subcellularLocation>
</comment>
<feature type="binding site" evidence="12">
    <location>
        <position position="329"/>
    </location>
    <ligand>
        <name>ATP</name>
        <dbReference type="ChEBI" id="CHEBI:30616"/>
    </ligand>
</feature>
<feature type="domain" description="Histidine kinase/HSP90-like ATPase" evidence="14">
    <location>
        <begin position="182"/>
        <end position="339"/>
    </location>
</feature>
<reference evidence="15 16" key="1">
    <citation type="submission" date="2024-01" db="EMBL/GenBank/DDBJ databases">
        <title>The genomes of 5 underutilized Papilionoideae crops provide insights into root nodulation and disease resistanc.</title>
        <authorList>
            <person name="Jiang F."/>
        </authorList>
    </citation>
    <scope>NUCLEOTIDE SEQUENCE [LARGE SCALE GENOMIC DNA]</scope>
    <source>
        <strain evidence="15">JINMINGXINNONG_FW02</strain>
        <tissue evidence="15">Leaves</tissue>
    </source>
</reference>
<dbReference type="CDD" id="cd16927">
    <property type="entry name" value="HATPase_Hsp90-like"/>
    <property type="match status" value="1"/>
</dbReference>
<feature type="compositionally biased region" description="Acidic residues" evidence="13">
    <location>
        <begin position="887"/>
        <end position="898"/>
    </location>
</feature>
<dbReference type="GO" id="GO:0005788">
    <property type="term" value="C:endoplasmic reticulum lumen"/>
    <property type="evidence" value="ECO:0007669"/>
    <property type="project" value="UniProtKB-SubCell"/>
</dbReference>
<evidence type="ECO:0000256" key="5">
    <source>
        <dbReference type="ARBA" id="ARBA00022824"/>
    </source>
</evidence>
<dbReference type="Gene3D" id="3.30.230.80">
    <property type="match status" value="1"/>
</dbReference>
<dbReference type="Proteomes" id="UP001374584">
    <property type="component" value="Unassembled WGS sequence"/>
</dbReference>
<keyword evidence="3" id="KW-0732">Signal</keyword>
<keyword evidence="8" id="KW-0325">Glycoprotein</keyword>
<dbReference type="EMBL" id="JAYMYR010000002">
    <property type="protein sequence ID" value="KAK7376704.1"/>
    <property type="molecule type" value="Genomic_DNA"/>
</dbReference>
<feature type="region of interest" description="Disordered" evidence="13">
    <location>
        <begin position="856"/>
        <end position="898"/>
    </location>
</feature>
<gene>
    <name evidence="15" type="ORF">VNO80_02118</name>
</gene>
<evidence type="ECO:0000256" key="6">
    <source>
        <dbReference type="ARBA" id="ARBA00022837"/>
    </source>
</evidence>
<feature type="binding site" evidence="12">
    <location>
        <position position="189"/>
    </location>
    <ligand>
        <name>ATP</name>
        <dbReference type="ChEBI" id="CHEBI:30616"/>
    </ligand>
</feature>
<dbReference type="FunFam" id="3.40.50.11260:FF:000006">
    <property type="entry name" value="endoplasmin homolog"/>
    <property type="match status" value="1"/>
</dbReference>
<dbReference type="SUPFAM" id="SSF110942">
    <property type="entry name" value="HSP90 C-terminal domain"/>
    <property type="match status" value="1"/>
</dbReference>
<dbReference type="HAMAP" id="MF_00505">
    <property type="entry name" value="HSP90"/>
    <property type="match status" value="1"/>
</dbReference>
<feature type="binding site" evidence="12">
    <location>
        <position position="250"/>
    </location>
    <ligand>
        <name>ATP</name>
        <dbReference type="ChEBI" id="CHEBI:30616"/>
    </ligand>
</feature>
<feature type="binding site" evidence="12">
    <location>
        <begin position="277"/>
        <end position="282"/>
    </location>
    <ligand>
        <name>ATP</name>
        <dbReference type="ChEBI" id="CHEBI:30616"/>
    </ligand>
</feature>
<organism evidence="15 16">
    <name type="scientific">Phaseolus coccineus</name>
    <name type="common">Scarlet runner bean</name>
    <name type="synonym">Phaseolus multiflorus</name>
    <dbReference type="NCBI Taxonomy" id="3886"/>
    <lineage>
        <taxon>Eukaryota</taxon>
        <taxon>Viridiplantae</taxon>
        <taxon>Streptophyta</taxon>
        <taxon>Embryophyta</taxon>
        <taxon>Tracheophyta</taxon>
        <taxon>Spermatophyta</taxon>
        <taxon>Magnoliopsida</taxon>
        <taxon>eudicotyledons</taxon>
        <taxon>Gunneridae</taxon>
        <taxon>Pentapetalae</taxon>
        <taxon>rosids</taxon>
        <taxon>fabids</taxon>
        <taxon>Fabales</taxon>
        <taxon>Fabaceae</taxon>
        <taxon>Papilionoideae</taxon>
        <taxon>50 kb inversion clade</taxon>
        <taxon>NPAAA clade</taxon>
        <taxon>indigoferoid/millettioid clade</taxon>
        <taxon>Phaseoleae</taxon>
        <taxon>Phaseolus</taxon>
    </lineage>
</organism>
<evidence type="ECO:0000313" key="15">
    <source>
        <dbReference type="EMBL" id="KAK7376704.1"/>
    </source>
</evidence>
<comment type="caution">
    <text evidence="15">The sequence shown here is derived from an EMBL/GenBank/DDBJ whole genome shotgun (WGS) entry which is preliminary data.</text>
</comment>
<feature type="region of interest" description="Disordered" evidence="13">
    <location>
        <begin position="570"/>
        <end position="590"/>
    </location>
</feature>
<dbReference type="FunFam" id="3.30.565.10:FF:000005">
    <property type="entry name" value="Heat shock protein 90"/>
    <property type="match status" value="1"/>
</dbReference>
<dbReference type="SUPFAM" id="SSF54211">
    <property type="entry name" value="Ribosomal protein S5 domain 2-like"/>
    <property type="match status" value="1"/>
</dbReference>
<dbReference type="InterPro" id="IPR020575">
    <property type="entry name" value="Hsp90_N"/>
</dbReference>
<dbReference type="Pfam" id="PF02518">
    <property type="entry name" value="HATPase_c"/>
    <property type="match status" value="1"/>
</dbReference>
<dbReference type="GO" id="GO:0140662">
    <property type="term" value="F:ATP-dependent protein folding chaperone"/>
    <property type="evidence" value="ECO:0007669"/>
    <property type="project" value="InterPro"/>
</dbReference>
<dbReference type="InterPro" id="IPR020568">
    <property type="entry name" value="Ribosomal_Su5_D2-typ_SF"/>
</dbReference>
<keyword evidence="5" id="KW-0256">Endoplasmic reticulum</keyword>
<feature type="compositionally biased region" description="Acidic residues" evidence="13">
    <location>
        <begin position="375"/>
        <end position="388"/>
    </location>
</feature>
<dbReference type="GO" id="GO:0005524">
    <property type="term" value="F:ATP binding"/>
    <property type="evidence" value="ECO:0007669"/>
    <property type="project" value="UniProtKB-KW"/>
</dbReference>
<evidence type="ECO:0000313" key="16">
    <source>
        <dbReference type="Proteomes" id="UP001374584"/>
    </source>
</evidence>
<dbReference type="InterPro" id="IPR019805">
    <property type="entry name" value="Heat_shock_protein_90_CS"/>
</dbReference>
<keyword evidence="9" id="KW-0143">Chaperone</keyword>
<feature type="binding site" evidence="12">
    <location>
        <position position="542"/>
    </location>
    <ligand>
        <name>ATP</name>
        <dbReference type="ChEBI" id="CHEBI:30616"/>
    </ligand>
</feature>
<dbReference type="NCBIfam" id="NF003555">
    <property type="entry name" value="PRK05218.1"/>
    <property type="match status" value="1"/>
</dbReference>
<dbReference type="Pfam" id="PF00183">
    <property type="entry name" value="HSP90"/>
    <property type="match status" value="1"/>
</dbReference>
<name>A0AAN9NUF6_PHACN</name>
<feature type="binding site" evidence="12">
    <location>
        <begin position="257"/>
        <end position="258"/>
    </location>
    <ligand>
        <name>ATP</name>
        <dbReference type="ChEBI" id="CHEBI:30616"/>
    </ligand>
</feature>
<dbReference type="PROSITE" id="PS00298">
    <property type="entry name" value="HSP90"/>
    <property type="match status" value="1"/>
</dbReference>
<evidence type="ECO:0000259" key="14">
    <source>
        <dbReference type="SMART" id="SM00387"/>
    </source>
</evidence>
<keyword evidence="6" id="KW-0106">Calcium</keyword>
<dbReference type="PRINTS" id="PR00775">
    <property type="entry name" value="HEATSHOCK90"/>
</dbReference>
<dbReference type="SMART" id="SM00387">
    <property type="entry name" value="HATPase_c"/>
    <property type="match status" value="1"/>
</dbReference>
<keyword evidence="16" id="KW-1185">Reference proteome</keyword>
<feature type="compositionally biased region" description="Acidic residues" evidence="13">
    <location>
        <begin position="396"/>
        <end position="409"/>
    </location>
</feature>
<dbReference type="AlphaFoldDB" id="A0AAN9NUF6"/>
<dbReference type="InterPro" id="IPR001404">
    <property type="entry name" value="Hsp90_fam"/>
</dbReference>
<proteinExistence type="inferred from homology"/>
<evidence type="ECO:0000256" key="11">
    <source>
        <dbReference type="ARBA" id="ARBA00076587"/>
    </source>
</evidence>
<feature type="binding site" evidence="12">
    <location>
        <position position="242"/>
    </location>
    <ligand>
        <name>ATP</name>
        <dbReference type="ChEBI" id="CHEBI:30616"/>
    </ligand>
</feature>
<protein>
    <recommendedName>
        <fullName evidence="10">Endoplasmin homolog</fullName>
    </recommendedName>
    <alternativeName>
        <fullName evidence="11">Glucose-regulated protein 94 homolog</fullName>
    </alternativeName>
</protein>
<dbReference type="Gene3D" id="3.40.50.11260">
    <property type="match status" value="1"/>
</dbReference>
<evidence type="ECO:0000256" key="4">
    <source>
        <dbReference type="ARBA" id="ARBA00022741"/>
    </source>
</evidence>
<feature type="binding site" evidence="12">
    <location>
        <position position="237"/>
    </location>
    <ligand>
        <name>ATP</name>
        <dbReference type="ChEBI" id="CHEBI:30616"/>
    </ligand>
</feature>
<dbReference type="FunFam" id="1.20.120.790:FF:000005">
    <property type="entry name" value="Endoplasmin-like isoform B"/>
    <property type="match status" value="1"/>
</dbReference>
<evidence type="ECO:0000256" key="12">
    <source>
        <dbReference type="PIRSR" id="PIRSR002583-1"/>
    </source>
</evidence>
<dbReference type="GO" id="GO:0051082">
    <property type="term" value="F:unfolded protein binding"/>
    <property type="evidence" value="ECO:0007669"/>
    <property type="project" value="InterPro"/>
</dbReference>
<dbReference type="FunFam" id="3.30.230.80:FF:000006">
    <property type="entry name" value="endoplasmin homolog"/>
    <property type="match status" value="1"/>
</dbReference>
<dbReference type="PIRSF" id="PIRSF002583">
    <property type="entry name" value="Hsp90"/>
    <property type="match status" value="1"/>
</dbReference>
<evidence type="ECO:0000256" key="2">
    <source>
        <dbReference type="ARBA" id="ARBA00008239"/>
    </source>
</evidence>
<comment type="similarity">
    <text evidence="2">Belongs to the heat shock protein 90 family.</text>
</comment>
<dbReference type="InterPro" id="IPR037196">
    <property type="entry name" value="HSP90_C"/>
</dbReference>
<evidence type="ECO:0000256" key="9">
    <source>
        <dbReference type="ARBA" id="ARBA00023186"/>
    </source>
</evidence>
<evidence type="ECO:0000256" key="8">
    <source>
        <dbReference type="ARBA" id="ARBA00023180"/>
    </source>
</evidence>
<keyword evidence="4 12" id="KW-0547">Nucleotide-binding</keyword>
<evidence type="ECO:0000256" key="7">
    <source>
        <dbReference type="ARBA" id="ARBA00022840"/>
    </source>
</evidence>
<dbReference type="InterPro" id="IPR036890">
    <property type="entry name" value="HATPase_C_sf"/>
</dbReference>
<sequence>MAWLFTTTTSSLSTSICRTKRSEHIHRFVTYRSVIIFASELNKNFQKLYTKAIIMDAKSIQTKRISSSLVEATRSIVCVRTAMRKWTVASVLLLLSLLFLFADQGRKFQANAAGDSDELVDPPKVEDKIGAVPHGLSTDSDVVKREAESISKRSLRSNAEKFEFQAEVSRLMDIIINSLYSNKDIFLRELISNASDALDKIRFLSLTDKEVLGEGDNTKLDIRIKLDKEKKILSIRDRGIGMTKEDLIKNLGTIAKSGTSAFVEKMQTSGDLNLIGQFGVGFYSVYLVADYVEVVSKHNDDKQYVWESKADGAFAISEDTWNEPLGRGTEIRLHLKEEAGEYLEESKLKELVKRYSEFINFPIYLWASKEVDVEVPADEDDSGDEDDSAYGSSKEETEDEDADKGEDDEDKKPKTKTVKETTYEWELLNDVKAIWLRNPKEVTEEEYTKFYHSLAKDFNDEKPLSWSHFTAEGDVEFKAVLFVPPKAPQDLYESYYNANKSNLKLYVRRVFISDEFDELLPKYLNFLRGLVDSDTLPLNVSREMLQQHNSLKTIKKKLIRKALDMIRRIADEDPDESTDKEKKEDASSDKDEKKGQYVKFWNEFGKSIKLGIIEDATNRNRLAKLLRFESTMSEGKLASLDQYISRMKAGQKDIFYITGTSKEQLEKSPFLERLKKKNFEVIFFTDPVDEYLMQYLMDYEDKKFQNVSKEGLKLGKDTKNKELKESFKDLTKWWKSSLSKDNVDDVKISNRLDNTPCVVVTSKYGWSANMERIMQSQTLSDASKQAYMRGKRVLEINPRHPIIKELRERVVKNPEDEGVKQTAQLMYQTALFESGFLLDDPKDFSSRIYDSVKSSLDISPEATVEEEDDTEAEAESEAKEDTPKPEVDDDVDDTKDEL</sequence>
<dbReference type="SUPFAM" id="SSF55874">
    <property type="entry name" value="ATPase domain of HSP90 chaperone/DNA topoisomerase II/histidine kinase"/>
    <property type="match status" value="1"/>
</dbReference>
<dbReference type="Gene3D" id="3.30.565.10">
    <property type="entry name" value="Histidine kinase-like ATPase, C-terminal domain"/>
    <property type="match status" value="1"/>
</dbReference>
<keyword evidence="7 12" id="KW-0067">ATP-binding</keyword>
<evidence type="ECO:0000256" key="1">
    <source>
        <dbReference type="ARBA" id="ARBA00004319"/>
    </source>
</evidence>
<evidence type="ECO:0000256" key="3">
    <source>
        <dbReference type="ARBA" id="ARBA00022729"/>
    </source>
</evidence>
<dbReference type="GO" id="GO:0016887">
    <property type="term" value="F:ATP hydrolysis activity"/>
    <property type="evidence" value="ECO:0007669"/>
    <property type="project" value="InterPro"/>
</dbReference>
<feature type="binding site" evidence="12">
    <location>
        <position position="256"/>
    </location>
    <ligand>
        <name>ATP</name>
        <dbReference type="ChEBI" id="CHEBI:30616"/>
    </ligand>
</feature>
<dbReference type="PANTHER" id="PTHR11528">
    <property type="entry name" value="HEAT SHOCK PROTEIN 90 FAMILY MEMBER"/>
    <property type="match status" value="1"/>
</dbReference>
<feature type="compositionally biased region" description="Acidic residues" evidence="13">
    <location>
        <begin position="863"/>
        <end position="875"/>
    </location>
</feature>
<evidence type="ECO:0000256" key="13">
    <source>
        <dbReference type="SAM" id="MobiDB-lite"/>
    </source>
</evidence>
<feature type="region of interest" description="Disordered" evidence="13">
    <location>
        <begin position="375"/>
        <end position="416"/>
    </location>
</feature>
<evidence type="ECO:0000256" key="10">
    <source>
        <dbReference type="ARBA" id="ARBA00073396"/>
    </source>
</evidence>
<feature type="binding site" evidence="12">
    <location>
        <position position="193"/>
    </location>
    <ligand>
        <name>ATP</name>
        <dbReference type="ChEBI" id="CHEBI:30616"/>
    </ligand>
</feature>